<dbReference type="Proteomes" id="UP000665561">
    <property type="component" value="Unassembled WGS sequence"/>
</dbReference>
<keyword evidence="2" id="KW-1185">Reference proteome</keyword>
<proteinExistence type="predicted"/>
<organism evidence="1 2">
    <name type="scientific">Paenibacillus glycinis</name>
    <dbReference type="NCBI Taxonomy" id="2697035"/>
    <lineage>
        <taxon>Bacteria</taxon>
        <taxon>Bacillati</taxon>
        <taxon>Bacillota</taxon>
        <taxon>Bacilli</taxon>
        <taxon>Bacillales</taxon>
        <taxon>Paenibacillaceae</taxon>
        <taxon>Paenibacillus</taxon>
    </lineage>
</organism>
<accession>A0ABW9Y0H7</accession>
<evidence type="ECO:0000313" key="1">
    <source>
        <dbReference type="EMBL" id="NBD28384.1"/>
    </source>
</evidence>
<dbReference type="RefSeq" id="WP_161747382.1">
    <property type="nucleotide sequence ID" value="NZ_JAAAMV010000042.1"/>
</dbReference>
<sequence length="71" mass="8129">MTKSNSLAWEENRKQTAFVQAYIQEHFGADPDDIIQAQSDALEAYWKSLGFEFGQDQESFILPEGLDKKES</sequence>
<comment type="caution">
    <text evidence="1">The sequence shown here is derived from an EMBL/GenBank/DDBJ whole genome shotgun (WGS) entry which is preliminary data.</text>
</comment>
<reference evidence="1 2" key="1">
    <citation type="submission" date="2020-01" db="EMBL/GenBank/DDBJ databases">
        <title>Paenibacillus soybeanensis sp. nov. isolated from the nodules of soybean (Glycine max(L.) Merr).</title>
        <authorList>
            <person name="Wang H."/>
        </authorList>
    </citation>
    <scope>NUCLEOTIDE SEQUENCE [LARGE SCALE GENOMIC DNA]</scope>
    <source>
        <strain evidence="1 2">T1</strain>
    </source>
</reference>
<evidence type="ECO:0000313" key="2">
    <source>
        <dbReference type="Proteomes" id="UP000665561"/>
    </source>
</evidence>
<name>A0ABW9Y0H7_9BACL</name>
<protein>
    <submittedName>
        <fullName evidence="1">Uncharacterized protein</fullName>
    </submittedName>
</protein>
<dbReference type="EMBL" id="JAAAMV010000042">
    <property type="protein sequence ID" value="NBD28384.1"/>
    <property type="molecule type" value="Genomic_DNA"/>
</dbReference>
<gene>
    <name evidence="1" type="ORF">GT019_31385</name>
</gene>